<feature type="transmembrane region" description="Helical" evidence="1">
    <location>
        <begin position="234"/>
        <end position="263"/>
    </location>
</feature>
<gene>
    <name evidence="2" type="ORF">LMG29542_08571</name>
</gene>
<reference evidence="2 3" key="1">
    <citation type="submission" date="2020-04" db="EMBL/GenBank/DDBJ databases">
        <authorList>
            <person name="De Canck E."/>
        </authorList>
    </citation>
    <scope>NUCLEOTIDE SEQUENCE [LARGE SCALE GENOMIC DNA]</scope>
    <source>
        <strain evidence="2 3">LMG 29542</strain>
    </source>
</reference>
<evidence type="ECO:0008006" key="4">
    <source>
        <dbReference type="Google" id="ProtNLM"/>
    </source>
</evidence>
<feature type="transmembrane region" description="Helical" evidence="1">
    <location>
        <begin position="127"/>
        <end position="157"/>
    </location>
</feature>
<feature type="transmembrane region" description="Helical" evidence="1">
    <location>
        <begin position="34"/>
        <end position="63"/>
    </location>
</feature>
<organism evidence="2 3">
    <name type="scientific">Paraburkholderia humisilvae</name>
    <dbReference type="NCBI Taxonomy" id="627669"/>
    <lineage>
        <taxon>Bacteria</taxon>
        <taxon>Pseudomonadati</taxon>
        <taxon>Pseudomonadota</taxon>
        <taxon>Betaproteobacteria</taxon>
        <taxon>Burkholderiales</taxon>
        <taxon>Burkholderiaceae</taxon>
        <taxon>Paraburkholderia</taxon>
    </lineage>
</organism>
<feature type="transmembrane region" description="Helical" evidence="1">
    <location>
        <begin position="275"/>
        <end position="300"/>
    </location>
</feature>
<protein>
    <recommendedName>
        <fullName evidence="4">Metal-binding integral membrane protein</fullName>
    </recommendedName>
</protein>
<dbReference type="AlphaFoldDB" id="A0A6J5F8R1"/>
<dbReference type="Pfam" id="PF09948">
    <property type="entry name" value="PpoB2"/>
    <property type="match status" value="1"/>
</dbReference>
<dbReference type="InterPro" id="IPR018688">
    <property type="entry name" value="PpoB2-like"/>
</dbReference>
<dbReference type="Proteomes" id="UP000494363">
    <property type="component" value="Unassembled WGS sequence"/>
</dbReference>
<proteinExistence type="predicted"/>
<keyword evidence="1" id="KW-0472">Membrane</keyword>
<sequence>MDVVRTTDSGRAAAHTMLAGPAAREVSARHPRRVFFGLCALLCVVSAVLTVVVCMPMSAGSGMPMPGGWSMSMAWSRMSGQSWPHVAASFTGMWALMMVAMMMPSITPILWRCHESLSRPGSARAGLLTVCVGVGYFLAWTLLGVAVFPAGAALAALEMHWPALSRVVPGAAGAVILAAGIVQFSAWKARHLAYCCGRSTPKTGGTSCVASAGAWVPASVAAATRYGMRQGLHCVYSCAGATAVLLAAGVMDVHVMVAVTAAITAERLAPDGEQVARAVGVMAIGIGLLMLARAAITVVIGPT</sequence>
<keyword evidence="3" id="KW-1185">Reference proteome</keyword>
<evidence type="ECO:0000256" key="1">
    <source>
        <dbReference type="SAM" id="Phobius"/>
    </source>
</evidence>
<keyword evidence="1" id="KW-1133">Transmembrane helix</keyword>
<accession>A0A6J5F8R1</accession>
<dbReference type="EMBL" id="CADIKH010000307">
    <property type="protein sequence ID" value="CAB3775189.1"/>
    <property type="molecule type" value="Genomic_DNA"/>
</dbReference>
<evidence type="ECO:0000313" key="2">
    <source>
        <dbReference type="EMBL" id="CAB3775189.1"/>
    </source>
</evidence>
<keyword evidence="1" id="KW-0812">Transmembrane</keyword>
<name>A0A6J5F8R1_9BURK</name>
<dbReference type="RefSeq" id="WP_175233527.1">
    <property type="nucleotide sequence ID" value="NZ_CADIKH010000307.1"/>
</dbReference>
<feature type="transmembrane region" description="Helical" evidence="1">
    <location>
        <begin position="83"/>
        <end position="106"/>
    </location>
</feature>
<feature type="transmembrane region" description="Helical" evidence="1">
    <location>
        <begin position="163"/>
        <end position="182"/>
    </location>
</feature>
<evidence type="ECO:0000313" key="3">
    <source>
        <dbReference type="Proteomes" id="UP000494363"/>
    </source>
</evidence>